<reference evidence="1" key="1">
    <citation type="submission" date="2020-10" db="EMBL/GenBank/DDBJ databases">
        <authorList>
            <person name="Gilroy R."/>
        </authorList>
    </citation>
    <scope>NUCLEOTIDE SEQUENCE</scope>
    <source>
        <strain evidence="1">ChiBcec6-7307</strain>
    </source>
</reference>
<accession>A0A9D1T804</accession>
<dbReference type="EMBL" id="DVOS01000007">
    <property type="protein sequence ID" value="HIV22438.1"/>
    <property type="molecule type" value="Genomic_DNA"/>
</dbReference>
<name>A0A9D1T804_9FIRM</name>
<reference evidence="1" key="2">
    <citation type="journal article" date="2021" name="PeerJ">
        <title>Extensive microbial diversity within the chicken gut microbiome revealed by metagenomics and culture.</title>
        <authorList>
            <person name="Gilroy R."/>
            <person name="Ravi A."/>
            <person name="Getino M."/>
            <person name="Pursley I."/>
            <person name="Horton D.L."/>
            <person name="Alikhan N.F."/>
            <person name="Baker D."/>
            <person name="Gharbi K."/>
            <person name="Hall N."/>
            <person name="Watson M."/>
            <person name="Adriaenssens E.M."/>
            <person name="Foster-Nyarko E."/>
            <person name="Jarju S."/>
            <person name="Secka A."/>
            <person name="Antonio M."/>
            <person name="Oren A."/>
            <person name="Chaudhuri R.R."/>
            <person name="La Ragione R."/>
            <person name="Hildebrand F."/>
            <person name="Pallen M.J."/>
        </authorList>
    </citation>
    <scope>NUCLEOTIDE SEQUENCE</scope>
    <source>
        <strain evidence="1">ChiBcec6-7307</strain>
    </source>
</reference>
<dbReference type="PROSITE" id="PS51257">
    <property type="entry name" value="PROKAR_LIPOPROTEIN"/>
    <property type="match status" value="1"/>
</dbReference>
<dbReference type="Proteomes" id="UP000886889">
    <property type="component" value="Unassembled WGS sequence"/>
</dbReference>
<proteinExistence type="predicted"/>
<protein>
    <submittedName>
        <fullName evidence="1">Uncharacterized protein</fullName>
    </submittedName>
</protein>
<evidence type="ECO:0000313" key="2">
    <source>
        <dbReference type="Proteomes" id="UP000886889"/>
    </source>
</evidence>
<dbReference type="AlphaFoldDB" id="A0A9D1T804"/>
<organism evidence="1 2">
    <name type="scientific">Candidatus Merdiplasma excrementigallinarum</name>
    <dbReference type="NCBI Taxonomy" id="2840864"/>
    <lineage>
        <taxon>Bacteria</taxon>
        <taxon>Bacillati</taxon>
        <taxon>Bacillota</taxon>
        <taxon>Clostridia</taxon>
        <taxon>Lachnospirales</taxon>
        <taxon>Lachnospiraceae</taxon>
        <taxon>Lachnospiraceae incertae sedis</taxon>
        <taxon>Candidatus Merdiplasma</taxon>
    </lineage>
</organism>
<gene>
    <name evidence="1" type="ORF">IAC80_00725</name>
</gene>
<comment type="caution">
    <text evidence="1">The sequence shown here is derived from an EMBL/GenBank/DDBJ whole genome shotgun (WGS) entry which is preliminary data.</text>
</comment>
<evidence type="ECO:0000313" key="1">
    <source>
        <dbReference type="EMBL" id="HIV22438.1"/>
    </source>
</evidence>
<sequence length="235" mass="25877">MRTGKGGGMAAVLVCALMLGGCGMLGEKPWEPTETALQMKKDGTVTETVIDQLDQNYYSSQELESMINSSVSEYNQSKGGDVITIDSLSIENNQVNLTMTYASAQDYAEYNNVRFYNGSMLGAEMDGYLFYNQFRQVEKGTVTADDLSNEEALRHKEYQVLVTDTSHAVRVPGDVVYVSVNGTPTGPRDVAPVEDASAQTEGLVLPSSAVYVEEDSSPVTWEDLEKTYLYIIYEF</sequence>